<dbReference type="AlphaFoldDB" id="A0A7W4Y9C2"/>
<accession>A0A7W4Y9C2</accession>
<dbReference type="PANTHER" id="PTHR42953">
    <property type="entry name" value="HIGH-AFFINITY ZINC UPTAKE SYSTEM PROTEIN ZNUA-RELATED"/>
    <property type="match status" value="1"/>
</dbReference>
<comment type="caution">
    <text evidence="5">The sequence shown here is derived from an EMBL/GenBank/DDBJ whole genome shotgun (WGS) entry which is preliminary data.</text>
</comment>
<evidence type="ECO:0000256" key="3">
    <source>
        <dbReference type="ARBA" id="ARBA00022729"/>
    </source>
</evidence>
<reference evidence="5 6" key="1">
    <citation type="submission" date="2020-08" db="EMBL/GenBank/DDBJ databases">
        <title>The Agave Microbiome: Exploring the role of microbial communities in plant adaptations to desert environments.</title>
        <authorList>
            <person name="Partida-Martinez L.P."/>
        </authorList>
    </citation>
    <scope>NUCLEOTIDE SEQUENCE [LARGE SCALE GENOMIC DNA]</scope>
    <source>
        <strain evidence="5 6">RAS26</strain>
    </source>
</reference>
<evidence type="ECO:0000313" key="6">
    <source>
        <dbReference type="Proteomes" id="UP000518206"/>
    </source>
</evidence>
<protein>
    <submittedName>
        <fullName evidence="5">Zinc transport system substrate-binding protein</fullName>
    </submittedName>
</protein>
<dbReference type="Proteomes" id="UP000518206">
    <property type="component" value="Unassembled WGS sequence"/>
</dbReference>
<evidence type="ECO:0000256" key="1">
    <source>
        <dbReference type="ARBA" id="ARBA00011028"/>
    </source>
</evidence>
<dbReference type="RefSeq" id="WP_183294449.1">
    <property type="nucleotide sequence ID" value="NZ_JACHVX010000001.1"/>
</dbReference>
<organism evidence="5 6">
    <name type="scientific">Cellulomonas cellasea</name>
    <dbReference type="NCBI Taxonomy" id="43670"/>
    <lineage>
        <taxon>Bacteria</taxon>
        <taxon>Bacillati</taxon>
        <taxon>Actinomycetota</taxon>
        <taxon>Actinomycetes</taxon>
        <taxon>Micrococcales</taxon>
        <taxon>Cellulomonadaceae</taxon>
        <taxon>Cellulomonas</taxon>
    </lineage>
</organism>
<dbReference type="EMBL" id="JACHVX010000001">
    <property type="protein sequence ID" value="MBB2921428.1"/>
    <property type="molecule type" value="Genomic_DNA"/>
</dbReference>
<dbReference type="InterPro" id="IPR006127">
    <property type="entry name" value="ZnuA-like"/>
</dbReference>
<evidence type="ECO:0000256" key="4">
    <source>
        <dbReference type="SAM" id="MobiDB-lite"/>
    </source>
</evidence>
<sequence>MDLPRTSAHPAHGRAVRRGRTGLALTAAAALVLGGCASTPADDGRLSVLASFYPLQVVAAGVGGDRVSVDSLTPPGAEPHDLELSPAQVARLGAADLVVYLGEFQAAVDDAVQASPPERALDAADVVELLDASAQEDAHAGDAHEGEAHEGDEHEGETAEEHAEHGEHDPHFWLDPSRMPALVEAVADELSDLDPEGADEYAANAAALSERFTELDAAYETGLATCSSRVLVTSHAAFGYLADRYDLEQVAVAGIDPEGEPSPARLAEIGEVIRSEGVTTVFFETLVSPKVAEALAADVGATTAVLDPLEGLADDSQDYFSIAGSNLDALKVALSCS</sequence>
<name>A0A7W4Y9C2_9CELL</name>
<reference evidence="5 6" key="2">
    <citation type="submission" date="2020-08" db="EMBL/GenBank/DDBJ databases">
        <authorList>
            <person name="Partida-Martinez L."/>
            <person name="Huntemann M."/>
            <person name="Clum A."/>
            <person name="Wang J."/>
            <person name="Palaniappan K."/>
            <person name="Ritter S."/>
            <person name="Chen I.-M."/>
            <person name="Stamatis D."/>
            <person name="Reddy T."/>
            <person name="O'Malley R."/>
            <person name="Daum C."/>
            <person name="Shapiro N."/>
            <person name="Ivanova N."/>
            <person name="Kyrpides N."/>
            <person name="Woyke T."/>
        </authorList>
    </citation>
    <scope>NUCLEOTIDE SEQUENCE [LARGE SCALE GENOMIC DNA]</scope>
    <source>
        <strain evidence="5 6">RAS26</strain>
    </source>
</reference>
<dbReference type="GO" id="GO:0030001">
    <property type="term" value="P:metal ion transport"/>
    <property type="evidence" value="ECO:0007669"/>
    <property type="project" value="InterPro"/>
</dbReference>
<keyword evidence="2" id="KW-0813">Transport</keyword>
<dbReference type="PANTHER" id="PTHR42953:SF3">
    <property type="entry name" value="HIGH-AFFINITY ZINC UPTAKE SYSTEM PROTEIN ZNUA"/>
    <property type="match status" value="1"/>
</dbReference>
<feature type="region of interest" description="Disordered" evidence="4">
    <location>
        <begin position="135"/>
        <end position="175"/>
    </location>
</feature>
<dbReference type="GO" id="GO:0046872">
    <property type="term" value="F:metal ion binding"/>
    <property type="evidence" value="ECO:0007669"/>
    <property type="project" value="InterPro"/>
</dbReference>
<keyword evidence="3" id="KW-0732">Signal</keyword>
<dbReference type="SUPFAM" id="SSF53807">
    <property type="entry name" value="Helical backbone' metal receptor"/>
    <property type="match status" value="1"/>
</dbReference>
<dbReference type="Pfam" id="PF01297">
    <property type="entry name" value="ZnuA"/>
    <property type="match status" value="1"/>
</dbReference>
<evidence type="ECO:0000256" key="2">
    <source>
        <dbReference type="ARBA" id="ARBA00022448"/>
    </source>
</evidence>
<evidence type="ECO:0000313" key="5">
    <source>
        <dbReference type="EMBL" id="MBB2921428.1"/>
    </source>
</evidence>
<comment type="similarity">
    <text evidence="1">Belongs to the bacterial solute-binding protein 9 family.</text>
</comment>
<dbReference type="InterPro" id="IPR050492">
    <property type="entry name" value="Bact_metal-bind_prot9"/>
</dbReference>
<proteinExistence type="inferred from homology"/>
<dbReference type="Gene3D" id="3.40.50.1980">
    <property type="entry name" value="Nitrogenase molybdenum iron protein domain"/>
    <property type="match status" value="2"/>
</dbReference>
<feature type="compositionally biased region" description="Basic and acidic residues" evidence="4">
    <location>
        <begin position="136"/>
        <end position="172"/>
    </location>
</feature>
<gene>
    <name evidence="5" type="ORF">FHR80_000322</name>
</gene>